<keyword evidence="6" id="KW-0472">Membrane</keyword>
<evidence type="ECO:0000256" key="2">
    <source>
        <dbReference type="ARBA" id="ARBA00022692"/>
    </source>
</evidence>
<evidence type="ECO:0000256" key="4">
    <source>
        <dbReference type="ARBA" id="ARBA00023180"/>
    </source>
</evidence>
<evidence type="ECO:0000256" key="5">
    <source>
        <dbReference type="PROSITE-ProRule" id="PRU00043"/>
    </source>
</evidence>
<dbReference type="GO" id="GO:0005509">
    <property type="term" value="F:calcium ion binding"/>
    <property type="evidence" value="ECO:0007669"/>
    <property type="project" value="UniProtKB-UniRule"/>
</dbReference>
<dbReference type="InterPro" id="IPR015919">
    <property type="entry name" value="Cadherin-like_sf"/>
</dbReference>
<feature type="signal peptide" evidence="7">
    <location>
        <begin position="1"/>
        <end position="15"/>
    </location>
</feature>
<dbReference type="EMBL" id="CAJNOV010000027">
    <property type="protein sequence ID" value="CAF0959886.1"/>
    <property type="molecule type" value="Genomic_DNA"/>
</dbReference>
<keyword evidence="2 6" id="KW-0812">Transmembrane</keyword>
<proteinExistence type="predicted"/>
<evidence type="ECO:0000313" key="9">
    <source>
        <dbReference type="EMBL" id="CAF0959886.1"/>
    </source>
</evidence>
<dbReference type="Proteomes" id="UP000663855">
    <property type="component" value="Unassembled WGS sequence"/>
</dbReference>
<dbReference type="InterPro" id="IPR050174">
    <property type="entry name" value="Protocadherin/Cadherin-CA"/>
</dbReference>
<dbReference type="CDD" id="cd11304">
    <property type="entry name" value="Cadherin_repeat"/>
    <property type="match status" value="2"/>
</dbReference>
<feature type="chain" id="PRO_5032656234" description="Cadherin domain-containing protein" evidence="7">
    <location>
        <begin position="16"/>
        <end position="613"/>
    </location>
</feature>
<protein>
    <recommendedName>
        <fullName evidence="8">Cadherin domain-containing protein</fullName>
    </recommendedName>
</protein>
<dbReference type="PRINTS" id="PR00205">
    <property type="entry name" value="CADHERIN"/>
</dbReference>
<dbReference type="PANTHER" id="PTHR24028">
    <property type="entry name" value="CADHERIN-87A"/>
    <property type="match status" value="1"/>
</dbReference>
<dbReference type="PROSITE" id="PS50268">
    <property type="entry name" value="CADHERIN_2"/>
    <property type="match status" value="2"/>
</dbReference>
<dbReference type="Gene3D" id="2.60.40.60">
    <property type="entry name" value="Cadherins"/>
    <property type="match status" value="2"/>
</dbReference>
<dbReference type="InterPro" id="IPR002126">
    <property type="entry name" value="Cadherin-like_dom"/>
</dbReference>
<dbReference type="Pfam" id="PF00028">
    <property type="entry name" value="Cadherin"/>
    <property type="match status" value="1"/>
</dbReference>
<evidence type="ECO:0000313" key="10">
    <source>
        <dbReference type="Proteomes" id="UP000663855"/>
    </source>
</evidence>
<accession>A0A814DX66</accession>
<comment type="caution">
    <text evidence="9">The sequence shown here is derived from an EMBL/GenBank/DDBJ whole genome shotgun (WGS) entry which is preliminary data.</text>
</comment>
<dbReference type="SMART" id="SM00112">
    <property type="entry name" value="CA"/>
    <property type="match status" value="2"/>
</dbReference>
<feature type="transmembrane region" description="Helical" evidence="6">
    <location>
        <begin position="455"/>
        <end position="479"/>
    </location>
</feature>
<keyword evidence="4" id="KW-0325">Glycoprotein</keyword>
<dbReference type="PANTHER" id="PTHR24028:SF146">
    <property type="entry name" value="CADHERIN 96CB, ISOFORM D-RELATED"/>
    <property type="match status" value="1"/>
</dbReference>
<dbReference type="GO" id="GO:0005886">
    <property type="term" value="C:plasma membrane"/>
    <property type="evidence" value="ECO:0007669"/>
    <property type="project" value="TreeGrafter"/>
</dbReference>
<feature type="domain" description="Cadherin" evidence="8">
    <location>
        <begin position="301"/>
        <end position="366"/>
    </location>
</feature>
<gene>
    <name evidence="9" type="ORF">CJN711_LOCUS369</name>
</gene>
<dbReference type="SUPFAM" id="SSF49313">
    <property type="entry name" value="Cadherin-like"/>
    <property type="match status" value="2"/>
</dbReference>
<keyword evidence="7" id="KW-0732">Signal</keyword>
<keyword evidence="3 6" id="KW-1133">Transmembrane helix</keyword>
<evidence type="ECO:0000259" key="8">
    <source>
        <dbReference type="PROSITE" id="PS50268"/>
    </source>
</evidence>
<evidence type="ECO:0000256" key="7">
    <source>
        <dbReference type="SAM" id="SignalP"/>
    </source>
</evidence>
<keyword evidence="5" id="KW-0106">Calcium</keyword>
<comment type="subcellular location">
    <subcellularLocation>
        <location evidence="1">Membrane</location>
        <topology evidence="1">Single-pass membrane protein</topology>
    </subcellularLocation>
</comment>
<evidence type="ECO:0000256" key="6">
    <source>
        <dbReference type="SAM" id="Phobius"/>
    </source>
</evidence>
<name>A0A814DX66_9BILA</name>
<evidence type="ECO:0000256" key="1">
    <source>
        <dbReference type="ARBA" id="ARBA00004167"/>
    </source>
</evidence>
<reference evidence="9" key="1">
    <citation type="submission" date="2021-02" db="EMBL/GenBank/DDBJ databases">
        <authorList>
            <person name="Nowell W R."/>
        </authorList>
    </citation>
    <scope>NUCLEOTIDE SEQUENCE</scope>
</reference>
<evidence type="ECO:0000256" key="3">
    <source>
        <dbReference type="ARBA" id="ARBA00022989"/>
    </source>
</evidence>
<sequence length="613" mass="70921">MIFLRLLLIIYLTDATFLFFERDSYEFYTSEAAPVSTKIGVIQATSSSALTIEYELHGDTYRIFHLNSSTGELSLLNTLDYETIAIHKLTIEARSSSTITPCYSEIIIHVVNINDNLPEINLIFYPSVLFELNLIKYDLNTHSTPLATINIKDVDESTQNLSLLLNDTDHFQIQFVPTINIKDVDESTQNLSLLLNDTDHFQIQFVRQIKHGLVTESIYILSTKNNTRLIDQEYYYLSLNSCDNDQPSLWTNRSYEFHMKPNGNLCQFSFAKDNFILDIKEHLPNRTLILQQLTNKFCQNVSYIIDDTKNFYINATTGHLYTSTSINRERQSIYKLNLKVINQYNKILQTNITIRILNEYGHIPFLIRKRLEINQYAFSSLDLFNSTYCRYQPIIYNYFQLLTNCTLLKLSTPVKGKYLFHVQLNEKNSYEDTFLLEITSDTNDTLLLLFIRSQWMIIIPIFLGICLILFAMMCAMVIVRKRKYNKLRHNKQKPASLSGSEESIHDKYDAISAMSKLKVHDDHELSLSPGRTTIFFVQKSSSSSLTRDDEGYSGSSDVSENHLPVEPTILTPNQLLEQYRIYEFRTRQSMSSSPYDAPNRMNISCISPNVSLV</sequence>
<feature type="domain" description="Cadherin" evidence="8">
    <location>
        <begin position="21"/>
        <end position="120"/>
    </location>
</feature>
<organism evidence="9 10">
    <name type="scientific">Rotaria magnacalcarata</name>
    <dbReference type="NCBI Taxonomy" id="392030"/>
    <lineage>
        <taxon>Eukaryota</taxon>
        <taxon>Metazoa</taxon>
        <taxon>Spiralia</taxon>
        <taxon>Gnathifera</taxon>
        <taxon>Rotifera</taxon>
        <taxon>Eurotatoria</taxon>
        <taxon>Bdelloidea</taxon>
        <taxon>Philodinida</taxon>
        <taxon>Philodinidae</taxon>
        <taxon>Rotaria</taxon>
    </lineage>
</organism>
<dbReference type="GO" id="GO:0007156">
    <property type="term" value="P:homophilic cell adhesion via plasma membrane adhesion molecules"/>
    <property type="evidence" value="ECO:0007669"/>
    <property type="project" value="InterPro"/>
</dbReference>
<dbReference type="AlphaFoldDB" id="A0A814DX66"/>